<evidence type="ECO:0000313" key="10">
    <source>
        <dbReference type="Proteomes" id="UP000001937"/>
    </source>
</evidence>
<evidence type="ECO:0000313" key="9">
    <source>
        <dbReference type="EMBL" id="ABD10946.1"/>
    </source>
</evidence>
<feature type="transmembrane region" description="Helical" evidence="8">
    <location>
        <begin position="348"/>
        <end position="369"/>
    </location>
</feature>
<evidence type="ECO:0000256" key="3">
    <source>
        <dbReference type="ARBA" id="ARBA00022475"/>
    </source>
</evidence>
<dbReference type="OrthoDB" id="9770347at2"/>
<keyword evidence="10" id="KW-1185">Reference proteome</keyword>
<dbReference type="KEGG" id="fra:Francci3_1570"/>
<feature type="transmembrane region" description="Helical" evidence="8">
    <location>
        <begin position="163"/>
        <end position="183"/>
    </location>
</feature>
<protein>
    <submittedName>
        <fullName evidence="9">Polysaccharide biosynthesis protein</fullName>
    </submittedName>
</protein>
<evidence type="ECO:0000256" key="7">
    <source>
        <dbReference type="SAM" id="MobiDB-lite"/>
    </source>
</evidence>
<dbReference type="PhylomeDB" id="Q2JCP6"/>
<feature type="transmembrane region" description="Helical" evidence="8">
    <location>
        <begin position="136"/>
        <end position="157"/>
    </location>
</feature>
<accession>Q2JCP6</accession>
<feature type="transmembrane region" description="Helical" evidence="8">
    <location>
        <begin position="277"/>
        <end position="298"/>
    </location>
</feature>
<dbReference type="RefSeq" id="WP_011436009.1">
    <property type="nucleotide sequence ID" value="NZ_LRTJ01000018.1"/>
</dbReference>
<evidence type="ECO:0000256" key="1">
    <source>
        <dbReference type="ARBA" id="ARBA00004651"/>
    </source>
</evidence>
<dbReference type="PANTHER" id="PTHR30250:SF10">
    <property type="entry name" value="LIPOPOLYSACCHARIDE BIOSYNTHESIS PROTEIN WZXC"/>
    <property type="match status" value="1"/>
</dbReference>
<dbReference type="HOGENOM" id="CLU_026911_6_0_11"/>
<dbReference type="InterPro" id="IPR050833">
    <property type="entry name" value="Poly_Biosynth_Transport"/>
</dbReference>
<evidence type="ECO:0000256" key="4">
    <source>
        <dbReference type="ARBA" id="ARBA00022692"/>
    </source>
</evidence>
<organism evidence="9 10">
    <name type="scientific">Frankia casuarinae (strain DSM 45818 / CECT 9043 / HFP020203 / CcI3)</name>
    <dbReference type="NCBI Taxonomy" id="106370"/>
    <lineage>
        <taxon>Bacteria</taxon>
        <taxon>Bacillati</taxon>
        <taxon>Actinomycetota</taxon>
        <taxon>Actinomycetes</taxon>
        <taxon>Frankiales</taxon>
        <taxon>Frankiaceae</taxon>
        <taxon>Frankia</taxon>
    </lineage>
</organism>
<reference evidence="9 10" key="1">
    <citation type="journal article" date="2007" name="Genome Res.">
        <title>Genome characteristics of facultatively symbiotic Frankia sp. strains reflect host range and host plant biogeography.</title>
        <authorList>
            <person name="Normand P."/>
            <person name="Lapierre P."/>
            <person name="Tisa L.S."/>
            <person name="Gogarten J.P."/>
            <person name="Alloisio N."/>
            <person name="Bagnarol E."/>
            <person name="Bassi C.A."/>
            <person name="Berry A.M."/>
            <person name="Bickhart D.M."/>
            <person name="Choisne N."/>
            <person name="Couloux A."/>
            <person name="Cournoyer B."/>
            <person name="Cruveiller S."/>
            <person name="Daubin V."/>
            <person name="Demange N."/>
            <person name="Francino M.P."/>
            <person name="Goltsman E."/>
            <person name="Huang Y."/>
            <person name="Kopp O.R."/>
            <person name="Labarre L."/>
            <person name="Lapidus A."/>
            <person name="Lavire C."/>
            <person name="Marechal J."/>
            <person name="Martinez M."/>
            <person name="Mastronunzio J.E."/>
            <person name="Mullin B.C."/>
            <person name="Niemann J."/>
            <person name="Pujic P."/>
            <person name="Rawnsley T."/>
            <person name="Rouy Z."/>
            <person name="Schenowitz C."/>
            <person name="Sellstedt A."/>
            <person name="Tavares F."/>
            <person name="Tomkins J.P."/>
            <person name="Vallenet D."/>
            <person name="Valverde C."/>
            <person name="Wall L.G."/>
            <person name="Wang Y."/>
            <person name="Medigue C."/>
            <person name="Benson D.R."/>
        </authorList>
    </citation>
    <scope>NUCLEOTIDE SEQUENCE [LARGE SCALE GENOMIC DNA]</scope>
    <source>
        <strain evidence="10">DSM 45818 / CECT 9043 / CcI3</strain>
    </source>
</reference>
<feature type="transmembrane region" description="Helical" evidence="8">
    <location>
        <begin position="75"/>
        <end position="97"/>
    </location>
</feature>
<evidence type="ECO:0000256" key="5">
    <source>
        <dbReference type="ARBA" id="ARBA00022989"/>
    </source>
</evidence>
<dbReference type="Pfam" id="PF13440">
    <property type="entry name" value="Polysacc_synt_3"/>
    <property type="match status" value="1"/>
</dbReference>
<keyword evidence="3" id="KW-1003">Cell membrane</keyword>
<proteinExistence type="inferred from homology"/>
<feature type="region of interest" description="Disordered" evidence="7">
    <location>
        <begin position="476"/>
        <end position="497"/>
    </location>
</feature>
<keyword evidence="6 8" id="KW-0472">Membrane</keyword>
<feature type="transmembrane region" description="Helical" evidence="8">
    <location>
        <begin position="103"/>
        <end position="124"/>
    </location>
</feature>
<dbReference type="eggNOG" id="COG2244">
    <property type="taxonomic scope" value="Bacteria"/>
</dbReference>
<comment type="similarity">
    <text evidence="2">Belongs to the polysaccharide synthase family.</text>
</comment>
<gene>
    <name evidence="9" type="ordered locus">Francci3_1570</name>
</gene>
<dbReference type="Proteomes" id="UP000001937">
    <property type="component" value="Chromosome"/>
</dbReference>
<dbReference type="STRING" id="106370.Francci3_1570"/>
<dbReference type="AlphaFoldDB" id="Q2JCP6"/>
<name>Q2JCP6_FRACC</name>
<comment type="subcellular location">
    <subcellularLocation>
        <location evidence="1">Cell membrane</location>
        <topology evidence="1">Multi-pass membrane protein</topology>
    </subcellularLocation>
</comment>
<dbReference type="PANTHER" id="PTHR30250">
    <property type="entry name" value="PST FAMILY PREDICTED COLANIC ACID TRANSPORTER"/>
    <property type="match status" value="1"/>
</dbReference>
<feature type="transmembrane region" description="Helical" evidence="8">
    <location>
        <begin position="375"/>
        <end position="396"/>
    </location>
</feature>
<keyword evidence="4 8" id="KW-0812">Transmembrane</keyword>
<evidence type="ECO:0000256" key="8">
    <source>
        <dbReference type="SAM" id="Phobius"/>
    </source>
</evidence>
<sequence>MASGARWMSVNQVVVQVTRLLVQVVLAHLLEPRAFGLMTMALVIVMFLEILRGFGTGMAVVQRDKISERLLSSVFFLNIGLGLVISGLLALLAPGLASLYGDSALTPVLQVLGLGLLLASLGDLQQWLLRREMKFGAVAAANIIGTAANAACSIVLALLGYQVWSLVIGYLVGFGVTTLVAWLQSPWRPRASFSPAEVRSVLRFSANLSGFSVFNFFLLHGDKVIVGHFLGAQQLGYYGLAQRVLMYPVSTVSTAFQEVMFAGLSRLQNDHSAIRRVYFRSCAVAALVCFPVMAGLTVVARDVVLVVLGARWERLVPLIWLLAPIGGIQSVSFSVGVLYNVKGRTDLLLRWGIFSGLLMLGSYFAGLPWGINGVAAAYAIVIVLLLPPGFAIPFSLVDAKPRELVTAVWPHVVATAGTVAVMAAVQWLTHGFRLARPVCLLASVLAGAATYVVITWRQRPPALADLLQCVRRASAGSGQPASASSRRDGALGPTAHG</sequence>
<dbReference type="CDD" id="cd13127">
    <property type="entry name" value="MATE_tuaB_like"/>
    <property type="match status" value="1"/>
</dbReference>
<feature type="transmembrane region" description="Helical" evidence="8">
    <location>
        <begin position="318"/>
        <end position="341"/>
    </location>
</feature>
<evidence type="ECO:0000256" key="2">
    <source>
        <dbReference type="ARBA" id="ARBA00007430"/>
    </source>
</evidence>
<dbReference type="EMBL" id="CP000249">
    <property type="protein sequence ID" value="ABD10946.1"/>
    <property type="molecule type" value="Genomic_DNA"/>
</dbReference>
<evidence type="ECO:0000256" key="6">
    <source>
        <dbReference type="ARBA" id="ARBA00023136"/>
    </source>
</evidence>
<feature type="transmembrane region" description="Helical" evidence="8">
    <location>
        <begin position="434"/>
        <end position="454"/>
    </location>
</feature>
<dbReference type="GO" id="GO:0005886">
    <property type="term" value="C:plasma membrane"/>
    <property type="evidence" value="ECO:0007669"/>
    <property type="project" value="UniProtKB-SubCell"/>
</dbReference>
<keyword evidence="5 8" id="KW-1133">Transmembrane helix</keyword>
<feature type="transmembrane region" description="Helical" evidence="8">
    <location>
        <begin position="408"/>
        <end position="428"/>
    </location>
</feature>
<feature type="transmembrane region" description="Helical" evidence="8">
    <location>
        <begin position="34"/>
        <end position="54"/>
    </location>
</feature>